<keyword evidence="1 3" id="KW-0547">Nucleotide-binding</keyword>
<dbReference type="Proteomes" id="UP000184050">
    <property type="component" value="Unassembled WGS sequence"/>
</dbReference>
<evidence type="ECO:0000313" key="6">
    <source>
        <dbReference type="Proteomes" id="UP000184050"/>
    </source>
</evidence>
<proteinExistence type="predicted"/>
<dbReference type="InterPro" id="IPR011856">
    <property type="entry name" value="tRNA_endonuc-like_dom_sf"/>
</dbReference>
<keyword evidence="5" id="KW-0540">Nuclease</keyword>
<gene>
    <name evidence="5" type="ORF">SAMN05444280_14237</name>
</gene>
<dbReference type="EMBL" id="FQZE01000042">
    <property type="protein sequence ID" value="SHJ95100.1"/>
    <property type="molecule type" value="Genomic_DNA"/>
</dbReference>
<dbReference type="InterPro" id="IPR011335">
    <property type="entry name" value="Restrct_endonuc-II-like"/>
</dbReference>
<evidence type="ECO:0000256" key="3">
    <source>
        <dbReference type="PROSITE-ProRule" id="PRU00492"/>
    </source>
</evidence>
<dbReference type="SUPFAM" id="SSF52980">
    <property type="entry name" value="Restriction endonuclease-like"/>
    <property type="match status" value="1"/>
</dbReference>
<protein>
    <submittedName>
        <fullName evidence="5">Restriction endonuclease</fullName>
    </submittedName>
</protein>
<dbReference type="GO" id="GO:0004519">
    <property type="term" value="F:endonuclease activity"/>
    <property type="evidence" value="ECO:0007669"/>
    <property type="project" value="UniProtKB-KW"/>
</dbReference>
<dbReference type="InterPro" id="IPR007560">
    <property type="entry name" value="Restrct_endonuc_IV_Mrr"/>
</dbReference>
<dbReference type="GO" id="GO:0005524">
    <property type="term" value="F:ATP binding"/>
    <property type="evidence" value="ECO:0007669"/>
    <property type="project" value="UniProtKB-UniRule"/>
</dbReference>
<accession>A0A1M6NHC2</accession>
<reference evidence="5 6" key="1">
    <citation type="submission" date="2016-11" db="EMBL/GenBank/DDBJ databases">
        <authorList>
            <person name="Jaros S."/>
            <person name="Januszkiewicz K."/>
            <person name="Wedrychowicz H."/>
        </authorList>
    </citation>
    <scope>NUCLEOTIDE SEQUENCE [LARGE SCALE GENOMIC DNA]</scope>
    <source>
        <strain evidence="5 6">DSM 27063</strain>
    </source>
</reference>
<keyword evidence="5" id="KW-0255">Endonuclease</keyword>
<dbReference type="GO" id="GO:0009307">
    <property type="term" value="P:DNA restriction-modification system"/>
    <property type="evidence" value="ECO:0007669"/>
    <property type="project" value="InterPro"/>
</dbReference>
<evidence type="ECO:0000313" key="5">
    <source>
        <dbReference type="EMBL" id="SHJ95100.1"/>
    </source>
</evidence>
<evidence type="ECO:0000256" key="1">
    <source>
        <dbReference type="ARBA" id="ARBA00022741"/>
    </source>
</evidence>
<dbReference type="Gene3D" id="3.40.1350.10">
    <property type="match status" value="1"/>
</dbReference>
<dbReference type="CDD" id="cd22308">
    <property type="entry name" value="Af1548-like"/>
    <property type="match status" value="1"/>
</dbReference>
<evidence type="ECO:0000256" key="2">
    <source>
        <dbReference type="ARBA" id="ARBA00022840"/>
    </source>
</evidence>
<keyword evidence="5" id="KW-0378">Hydrolase</keyword>
<name>A0A1M6NHC2_9BACT</name>
<keyword evidence="2 3" id="KW-0067">ATP-binding</keyword>
<keyword evidence="6" id="KW-1185">Reference proteome</keyword>
<dbReference type="AlphaFoldDB" id="A0A1M6NHC2"/>
<dbReference type="GO" id="GO:0003677">
    <property type="term" value="F:DNA binding"/>
    <property type="evidence" value="ECO:0007669"/>
    <property type="project" value="InterPro"/>
</dbReference>
<dbReference type="InterPro" id="IPR005144">
    <property type="entry name" value="ATP-cone_dom"/>
</dbReference>
<sequence>MGLNINFTNKREQMSDKPIIKKASGETEPFSEEKLQASLRRTGASDDTIASVVNDVKSWLQDGTTTRKIYARAFSLLRKKRGGVAARYKLKKAIIELGPSGFPFEHFVGQIFKELGFEVETGQVIQGNCVQHEVDVVATGNGEQHLMECKFHNSQGKFSSVQVPLYIRSRMDDIIEKRKTMQEYNGLHFEGWVVTNTRFTSDALQFGKCSGLKLLSWDYPKNNSLKDLIERERIFPVTTLANLTRKQKNVLSQKGNVLCRQLLQHPEELDQLGLTHSKRKKLMEELEALNGK</sequence>
<evidence type="ECO:0000259" key="4">
    <source>
        <dbReference type="PROSITE" id="PS51161"/>
    </source>
</evidence>
<dbReference type="STRING" id="1168035.SAMN05444280_14237"/>
<organism evidence="5 6">
    <name type="scientific">Tangfeifania diversioriginum</name>
    <dbReference type="NCBI Taxonomy" id="1168035"/>
    <lineage>
        <taxon>Bacteria</taxon>
        <taxon>Pseudomonadati</taxon>
        <taxon>Bacteroidota</taxon>
        <taxon>Bacteroidia</taxon>
        <taxon>Marinilabiliales</taxon>
        <taxon>Prolixibacteraceae</taxon>
        <taxon>Tangfeifania</taxon>
    </lineage>
</organism>
<dbReference type="Pfam" id="PF04471">
    <property type="entry name" value="Mrr_cat"/>
    <property type="match status" value="1"/>
</dbReference>
<feature type="domain" description="ATP-cone" evidence="4">
    <location>
        <begin position="18"/>
        <end position="99"/>
    </location>
</feature>
<dbReference type="PROSITE" id="PS51161">
    <property type="entry name" value="ATP_CONE"/>
    <property type="match status" value="1"/>
</dbReference>